<protein>
    <submittedName>
        <fullName evidence="1">Alpha/beta hydrolase</fullName>
    </submittedName>
</protein>
<reference evidence="1 2" key="1">
    <citation type="submission" date="2017-03" db="EMBL/GenBank/DDBJ databases">
        <title>Isolation of Levoglucosan Utilizing Bacteria.</title>
        <authorList>
            <person name="Arya A.S."/>
        </authorList>
    </citation>
    <scope>NUCLEOTIDE SEQUENCE [LARGE SCALE GENOMIC DNA]</scope>
    <source>
        <strain evidence="1 2">MEC069</strain>
    </source>
</reference>
<dbReference type="OrthoDB" id="1683773at2"/>
<dbReference type="EMBL" id="MYFO01000067">
    <property type="protein sequence ID" value="TFE82815.1"/>
    <property type="molecule type" value="Genomic_DNA"/>
</dbReference>
<evidence type="ECO:0000313" key="1">
    <source>
        <dbReference type="EMBL" id="TFE82815.1"/>
    </source>
</evidence>
<name>A0A4Y8PR35_9BACL</name>
<dbReference type="InterPro" id="IPR001448">
    <property type="entry name" value="SASP_alpha/beta-type"/>
</dbReference>
<dbReference type="GO" id="GO:0006265">
    <property type="term" value="P:DNA topological change"/>
    <property type="evidence" value="ECO:0007669"/>
    <property type="project" value="InterPro"/>
</dbReference>
<dbReference type="GO" id="GO:0016787">
    <property type="term" value="F:hydrolase activity"/>
    <property type="evidence" value="ECO:0007669"/>
    <property type="project" value="UniProtKB-KW"/>
</dbReference>
<dbReference type="Gene3D" id="6.10.10.80">
    <property type="entry name" value="Small, acid-soluble spore protein, alpha/beta type-like"/>
    <property type="match status" value="1"/>
</dbReference>
<dbReference type="RefSeq" id="WP_134757711.1">
    <property type="nucleotide sequence ID" value="NZ_MYFO02000005.1"/>
</dbReference>
<keyword evidence="2" id="KW-1185">Reference proteome</keyword>
<dbReference type="Proteomes" id="UP000298246">
    <property type="component" value="Unassembled WGS sequence"/>
</dbReference>
<keyword evidence="1" id="KW-0378">Hydrolase</keyword>
<accession>A0A4Y8PR35</accession>
<dbReference type="Pfam" id="PF00269">
    <property type="entry name" value="SASP"/>
    <property type="match status" value="1"/>
</dbReference>
<gene>
    <name evidence="1" type="ORF">B5M42_24455</name>
</gene>
<dbReference type="InterPro" id="IPR038300">
    <property type="entry name" value="SASP_sf_alpha/beta"/>
</dbReference>
<organism evidence="1 2">
    <name type="scientific">Paenibacillus athensensis</name>
    <dbReference type="NCBI Taxonomy" id="1967502"/>
    <lineage>
        <taxon>Bacteria</taxon>
        <taxon>Bacillati</taxon>
        <taxon>Bacillota</taxon>
        <taxon>Bacilli</taxon>
        <taxon>Bacillales</taxon>
        <taxon>Paenibacillaceae</taxon>
        <taxon>Paenibacillus</taxon>
    </lineage>
</organism>
<dbReference type="GO" id="GO:0003690">
    <property type="term" value="F:double-stranded DNA binding"/>
    <property type="evidence" value="ECO:0007669"/>
    <property type="project" value="InterPro"/>
</dbReference>
<evidence type="ECO:0000313" key="2">
    <source>
        <dbReference type="Proteomes" id="UP000298246"/>
    </source>
</evidence>
<comment type="caution">
    <text evidence="1">The sequence shown here is derived from an EMBL/GenBank/DDBJ whole genome shotgun (WGS) entry which is preliminary data.</text>
</comment>
<sequence>MARRSRRAAVPGAEGSLNQLKAQVMREQGYEVNPERPDLVKYEVARSRGIPLQPGYNGQLRAEDAGKVGGPIGGAMVRELVRMAQQQLAERNGQLPPPR</sequence>
<proteinExistence type="predicted"/>
<dbReference type="AlphaFoldDB" id="A0A4Y8PR35"/>